<evidence type="ECO:0000256" key="1">
    <source>
        <dbReference type="SAM" id="Phobius"/>
    </source>
</evidence>
<organism evidence="2 3">
    <name type="scientific">Bhargavaea changchunensis</name>
    <dbReference type="NCBI Taxonomy" id="2134037"/>
    <lineage>
        <taxon>Bacteria</taxon>
        <taxon>Bacillati</taxon>
        <taxon>Bacillota</taxon>
        <taxon>Bacilli</taxon>
        <taxon>Bacillales</taxon>
        <taxon>Caryophanaceae</taxon>
        <taxon>Bhargavaea</taxon>
    </lineage>
</organism>
<feature type="transmembrane region" description="Helical" evidence="1">
    <location>
        <begin position="21"/>
        <end position="46"/>
    </location>
</feature>
<sequence length="161" mass="17978">MFHTRQPRAGSHDATSRASEGGYTFIEALLQLLILSVFFILFAGFFRYSAVLVHDVGDPSSVEWELFRYELADYLKNVDGVQITERGSKLLVVSGGKRTEIGHYAKNSMIRKRVNDEGHEPMLTGVRSVSFTESGNQLSIRVAFNDGTERGTIHHFLPAGE</sequence>
<gene>
    <name evidence="2" type="primary">comGF</name>
    <name evidence="2" type="ORF">ACFQQH_06850</name>
</gene>
<name>A0ABW2NFZ8_9BACL</name>
<comment type="caution">
    <text evidence="2">The sequence shown here is derived from an EMBL/GenBank/DDBJ whole genome shotgun (WGS) entry which is preliminary data.</text>
</comment>
<dbReference type="EMBL" id="JBHTCT010000012">
    <property type="protein sequence ID" value="MFC7364850.1"/>
    <property type="molecule type" value="Genomic_DNA"/>
</dbReference>
<proteinExistence type="predicted"/>
<evidence type="ECO:0000313" key="2">
    <source>
        <dbReference type="EMBL" id="MFC7364850.1"/>
    </source>
</evidence>
<dbReference type="Proteomes" id="UP001596483">
    <property type="component" value="Unassembled WGS sequence"/>
</dbReference>
<keyword evidence="1" id="KW-1133">Transmembrane helix</keyword>
<keyword evidence="3" id="KW-1185">Reference proteome</keyword>
<accession>A0ABW2NFZ8</accession>
<dbReference type="InterPro" id="IPR016977">
    <property type="entry name" value="ComGF"/>
</dbReference>
<dbReference type="Pfam" id="PF15980">
    <property type="entry name" value="ComGF"/>
    <property type="match status" value="1"/>
</dbReference>
<keyword evidence="1" id="KW-0812">Transmembrane</keyword>
<evidence type="ECO:0000313" key="3">
    <source>
        <dbReference type="Proteomes" id="UP001596483"/>
    </source>
</evidence>
<reference evidence="3" key="1">
    <citation type="journal article" date="2019" name="Int. J. Syst. Evol. Microbiol.">
        <title>The Global Catalogue of Microorganisms (GCM) 10K type strain sequencing project: providing services to taxonomists for standard genome sequencing and annotation.</title>
        <authorList>
            <consortium name="The Broad Institute Genomics Platform"/>
            <consortium name="The Broad Institute Genome Sequencing Center for Infectious Disease"/>
            <person name="Wu L."/>
            <person name="Ma J."/>
        </authorList>
    </citation>
    <scope>NUCLEOTIDE SEQUENCE [LARGE SCALE GENOMIC DNA]</scope>
    <source>
        <strain evidence="3">JCM 4738</strain>
    </source>
</reference>
<dbReference type="NCBIfam" id="NF041002">
    <property type="entry name" value="pilin_ComGF"/>
    <property type="match status" value="1"/>
</dbReference>
<keyword evidence="1" id="KW-0472">Membrane</keyword>
<dbReference type="RefSeq" id="WP_198304103.1">
    <property type="nucleotide sequence ID" value="NZ_JBHTCT010000012.1"/>
</dbReference>
<protein>
    <submittedName>
        <fullName evidence="2">Competence type IV pilus minor pilin ComGF</fullName>
    </submittedName>
</protein>